<sequence>MLRIPDSTLPLHRLSKGRFLVSVVVYDRLPDVVCADSFLCCAFYRETFPIALRKDCMTAGLHVWVVEAARLCIIEPALVVRVLQH</sequence>
<evidence type="ECO:0000313" key="2">
    <source>
        <dbReference type="EMBL" id="KAG0447136.1"/>
    </source>
</evidence>
<gene>
    <name evidence="2" type="ORF">HPP92_028496</name>
    <name evidence="1" type="ORF">HPP92_028497</name>
</gene>
<proteinExistence type="predicted"/>
<dbReference type="Proteomes" id="UP000636800">
    <property type="component" value="Unassembled WGS sequence"/>
</dbReference>
<evidence type="ECO:0000313" key="3">
    <source>
        <dbReference type="Proteomes" id="UP000636800"/>
    </source>
</evidence>
<name>A0A835P7V9_VANPL</name>
<dbReference type="Proteomes" id="UP000639772">
    <property type="component" value="Unassembled WGS sequence"/>
</dbReference>
<reference evidence="3 4" key="1">
    <citation type="journal article" date="2020" name="Nat. Food">
        <title>A phased Vanilla planifolia genome enables genetic improvement of flavour and production.</title>
        <authorList>
            <person name="Hasing T."/>
            <person name="Tang H."/>
            <person name="Brym M."/>
            <person name="Khazi F."/>
            <person name="Huang T."/>
            <person name="Chambers A.H."/>
        </authorList>
    </citation>
    <scope>NUCLEOTIDE SEQUENCE [LARGE SCALE GENOMIC DNA]</scope>
    <source>
        <tissue evidence="2">Leaf</tissue>
    </source>
</reference>
<protein>
    <submittedName>
        <fullName evidence="2">Uncharacterized protein</fullName>
    </submittedName>
</protein>
<evidence type="ECO:0000313" key="4">
    <source>
        <dbReference type="Proteomes" id="UP000639772"/>
    </source>
</evidence>
<dbReference type="AlphaFoldDB" id="A0A835P7V9"/>
<comment type="caution">
    <text evidence="2">The sequence shown here is derived from an EMBL/GenBank/DDBJ whole genome shotgun (WGS) entry which is preliminary data.</text>
</comment>
<dbReference type="EMBL" id="JADCNL010000499">
    <property type="protein sequence ID" value="KAG0447136.1"/>
    <property type="molecule type" value="Genomic_DNA"/>
</dbReference>
<evidence type="ECO:0000313" key="1">
    <source>
        <dbReference type="EMBL" id="KAG0447060.1"/>
    </source>
</evidence>
<accession>A0A835P7V9</accession>
<keyword evidence="3" id="KW-1185">Reference proteome</keyword>
<dbReference type="EMBL" id="JADCNM010000500">
    <property type="protein sequence ID" value="KAG0447060.1"/>
    <property type="molecule type" value="Genomic_DNA"/>
</dbReference>
<organism evidence="2 3">
    <name type="scientific">Vanilla planifolia</name>
    <name type="common">Vanilla</name>
    <dbReference type="NCBI Taxonomy" id="51239"/>
    <lineage>
        <taxon>Eukaryota</taxon>
        <taxon>Viridiplantae</taxon>
        <taxon>Streptophyta</taxon>
        <taxon>Embryophyta</taxon>
        <taxon>Tracheophyta</taxon>
        <taxon>Spermatophyta</taxon>
        <taxon>Magnoliopsida</taxon>
        <taxon>Liliopsida</taxon>
        <taxon>Asparagales</taxon>
        <taxon>Orchidaceae</taxon>
        <taxon>Vanilloideae</taxon>
        <taxon>Vanilleae</taxon>
        <taxon>Vanilla</taxon>
    </lineage>
</organism>